<evidence type="ECO:0000313" key="3">
    <source>
        <dbReference type="Proteomes" id="UP000466931"/>
    </source>
</evidence>
<evidence type="ECO:0000313" key="2">
    <source>
        <dbReference type="EMBL" id="BBZ35856.1"/>
    </source>
</evidence>
<keyword evidence="2" id="KW-0808">Transferase</keyword>
<dbReference type="Gene3D" id="3.30.2140.10">
    <property type="entry name" value="Arylamine N-acetyltransferase"/>
    <property type="match status" value="1"/>
</dbReference>
<gene>
    <name evidence="2" type="ORF">MCNF_44610</name>
</gene>
<dbReference type="RefSeq" id="WP_085156986.1">
    <property type="nucleotide sequence ID" value="NZ_AP022612.1"/>
</dbReference>
<evidence type="ECO:0000256" key="1">
    <source>
        <dbReference type="ARBA" id="ARBA00006547"/>
    </source>
</evidence>
<dbReference type="Gene3D" id="2.40.128.150">
    <property type="entry name" value="Cysteine proteinases"/>
    <property type="match status" value="1"/>
</dbReference>
<dbReference type="Pfam" id="PF00797">
    <property type="entry name" value="Acetyltransf_2"/>
    <property type="match status" value="1"/>
</dbReference>
<name>A0A7I7Y2K7_9MYCO</name>
<keyword evidence="3" id="KW-1185">Reference proteome</keyword>
<sequence length="285" mass="30936">MVAEALRVESTVDVGDYLARIGWAGPVAPTLDVLRALVSAHLTHIAFENLDPLMGIPVGDLSVEALFAKMVHRSRGGYCFEQNGLFRYVLESVGFFVDALTARVVWMNPDGVDATPGPLTHQLLAVRIPGVAQRYLVDVGFGGQTLTAPIEFTPGLVQQTPNEPYRIGVHGGDFVLETLIGDTWRPLYLFADEPRPPIDLQVGSWYVSTHPESTFVVGLSASKIVDGARWNLRGRNLAVHSVGAPTEHVRYANASQVLEVLMNTFGLDVGGIGDVHDRITEVLDA</sequence>
<dbReference type="Proteomes" id="UP000466931">
    <property type="component" value="Chromosome"/>
</dbReference>
<protein>
    <submittedName>
        <fullName evidence="2">Arylamine N-acetyltransferase</fullName>
    </submittedName>
</protein>
<organism evidence="2 3">
    <name type="scientific">Mycolicibacterium confluentis</name>
    <dbReference type="NCBI Taxonomy" id="28047"/>
    <lineage>
        <taxon>Bacteria</taxon>
        <taxon>Bacillati</taxon>
        <taxon>Actinomycetota</taxon>
        <taxon>Actinomycetes</taxon>
        <taxon>Mycobacteriales</taxon>
        <taxon>Mycobacteriaceae</taxon>
        <taxon>Mycolicibacterium</taxon>
    </lineage>
</organism>
<reference evidence="2" key="2">
    <citation type="submission" date="2020-02" db="EMBL/GenBank/DDBJ databases">
        <authorList>
            <person name="Matsumoto Y."/>
            <person name="Motooka D."/>
            <person name="Nakamura S."/>
        </authorList>
    </citation>
    <scope>NUCLEOTIDE SEQUENCE</scope>
    <source>
        <strain evidence="2">JCM 13671</strain>
    </source>
</reference>
<dbReference type="InterPro" id="IPR038765">
    <property type="entry name" value="Papain-like_cys_pep_sf"/>
</dbReference>
<dbReference type="PANTHER" id="PTHR11786">
    <property type="entry name" value="N-HYDROXYARYLAMINE O-ACETYLTRANSFERASE"/>
    <property type="match status" value="1"/>
</dbReference>
<dbReference type="SUPFAM" id="SSF54001">
    <property type="entry name" value="Cysteine proteinases"/>
    <property type="match status" value="1"/>
</dbReference>
<dbReference type="OrthoDB" id="7181050at2"/>
<proteinExistence type="inferred from homology"/>
<dbReference type="GO" id="GO:0016407">
    <property type="term" value="F:acetyltransferase activity"/>
    <property type="evidence" value="ECO:0007669"/>
    <property type="project" value="InterPro"/>
</dbReference>
<dbReference type="AlphaFoldDB" id="A0A7I7Y2K7"/>
<dbReference type="EMBL" id="AP022612">
    <property type="protein sequence ID" value="BBZ35856.1"/>
    <property type="molecule type" value="Genomic_DNA"/>
</dbReference>
<accession>A0A7I7Y2K7</accession>
<dbReference type="InterPro" id="IPR001447">
    <property type="entry name" value="Arylamine_N-AcTrfase"/>
</dbReference>
<reference evidence="2" key="1">
    <citation type="journal article" date="2019" name="Emerg. Microbes Infect.">
        <title>Comprehensive subspecies identification of 175 nontuberculous mycobacteria species based on 7547 genomic profiles.</title>
        <authorList>
            <person name="Matsumoto Y."/>
            <person name="Kinjo T."/>
            <person name="Motooka D."/>
            <person name="Nabeya D."/>
            <person name="Jung N."/>
            <person name="Uechi K."/>
            <person name="Horii T."/>
            <person name="Iida T."/>
            <person name="Fujita J."/>
            <person name="Nakamura S."/>
        </authorList>
    </citation>
    <scope>NUCLEOTIDE SEQUENCE [LARGE SCALE GENOMIC DNA]</scope>
    <source>
        <strain evidence="2">JCM 13671</strain>
    </source>
</reference>
<comment type="similarity">
    <text evidence="1">Belongs to the arylamine N-acetyltransferase family.</text>
</comment>
<dbReference type="PANTHER" id="PTHR11786:SF0">
    <property type="entry name" value="ARYLAMINE N-ACETYLTRANSFERASE 4-RELATED"/>
    <property type="match status" value="1"/>
</dbReference>